<evidence type="ECO:0000256" key="1">
    <source>
        <dbReference type="ARBA" id="ARBA00009995"/>
    </source>
</evidence>
<dbReference type="SUPFAM" id="SSF53756">
    <property type="entry name" value="UDP-Glycosyltransferase/glycogen phosphorylase"/>
    <property type="match status" value="1"/>
</dbReference>
<dbReference type="EMBL" id="PP145336">
    <property type="protein sequence ID" value="WRV65883.1"/>
    <property type="molecule type" value="mRNA"/>
</dbReference>
<dbReference type="Pfam" id="PF00201">
    <property type="entry name" value="UDPGT"/>
    <property type="match status" value="1"/>
</dbReference>
<dbReference type="PANTHER" id="PTHR48043">
    <property type="entry name" value="EG:EG0003.4 PROTEIN-RELATED"/>
    <property type="match status" value="1"/>
</dbReference>
<comment type="similarity">
    <text evidence="1">Belongs to the UDP-glycosyltransferase family.</text>
</comment>
<dbReference type="Gene3D" id="3.40.50.2000">
    <property type="entry name" value="Glycogen Phosphorylase B"/>
    <property type="match status" value="2"/>
</dbReference>
<dbReference type="InterPro" id="IPR050271">
    <property type="entry name" value="UDP-glycosyltransferase"/>
</dbReference>
<dbReference type="PANTHER" id="PTHR48043:SF145">
    <property type="entry name" value="FI06409P-RELATED"/>
    <property type="match status" value="1"/>
</dbReference>
<sequence>MGKLLFVFFFGQGHFNICVSIAKKLLVQNPEHTIHFIVNGPFEKKIKKISPLFQAIRLKQEDEDTINQIHENPDSFKEMFYYQGGERYIANMNILDLVQQFYKKVEKGFDEIIHNLQPDFILVDSIISLPFTENKNIPWGLITSANPLFCQDLDELPPSMSGLSTISDHELIKEYKELRTDLSLFKNRKDWYKENNLVPFDNFSLINGSDYINLFTYPKYANYYDPNEIVGKWFAANHGILDEMTEKKFQSLSKDFQQEIVKYPGADLLTPEFLSKPGKLILLSVGTVVSLFPDVIKNLLEYVKNIPHKFIVSGGVFFEQLTLPENCIGAPYLDQKELYSYVDLVIGHGGNNTFCELFYYGVKMILIPHFGDQPDNGKRVEDLKIGVQLDLIDLSLEKLSNAINYVLYNEDIKEKMKIASMMSKDNENFDKFINELDMYLLKKK</sequence>
<gene>
    <name evidence="4" type="primary">UGT</name>
</gene>
<reference evidence="4" key="1">
    <citation type="submission" date="2024-01" db="EMBL/GenBank/DDBJ databases">
        <title>Genome insights into chemosensory and detoxification machineries of broad mite, Polyphagotarsonemus latus (Tarsonemidae: Acari).</title>
        <authorList>
            <person name="Muthugoundar M."/>
            <person name="P J A."/>
            <person name="Augustine N."/>
        </authorList>
    </citation>
    <scope>NUCLEOTIDE SEQUENCE</scope>
</reference>
<dbReference type="CDD" id="cd03784">
    <property type="entry name" value="GT1_Gtf-like"/>
    <property type="match status" value="1"/>
</dbReference>
<evidence type="ECO:0000256" key="2">
    <source>
        <dbReference type="ARBA" id="ARBA00022676"/>
    </source>
</evidence>
<keyword evidence="2" id="KW-0328">Glycosyltransferase</keyword>
<protein>
    <submittedName>
        <fullName evidence="4">UDP-glycosyltransferase</fullName>
    </submittedName>
</protein>
<keyword evidence="3" id="KW-0808">Transferase</keyword>
<evidence type="ECO:0000256" key="3">
    <source>
        <dbReference type="ARBA" id="ARBA00022679"/>
    </source>
</evidence>
<accession>A0AAN0N5W5</accession>
<name>A0AAN0N5W5_9ACAR</name>
<evidence type="ECO:0000313" key="4">
    <source>
        <dbReference type="EMBL" id="WRV65883.1"/>
    </source>
</evidence>
<dbReference type="GO" id="GO:0008194">
    <property type="term" value="F:UDP-glycosyltransferase activity"/>
    <property type="evidence" value="ECO:0007669"/>
    <property type="project" value="InterPro"/>
</dbReference>
<dbReference type="AlphaFoldDB" id="A0AAN0N5W5"/>
<proteinExistence type="evidence at transcript level"/>
<organism evidence="4">
    <name type="scientific">Polyphagotarsonemus latus</name>
    <dbReference type="NCBI Taxonomy" id="1204166"/>
    <lineage>
        <taxon>Eukaryota</taxon>
        <taxon>Metazoa</taxon>
        <taxon>Ecdysozoa</taxon>
        <taxon>Arthropoda</taxon>
        <taxon>Chelicerata</taxon>
        <taxon>Arachnida</taxon>
        <taxon>Acari</taxon>
        <taxon>Acariformes</taxon>
        <taxon>Trombidiformes</taxon>
        <taxon>Prostigmata</taxon>
        <taxon>Eleutherengona</taxon>
        <taxon>Heterostigmata</taxon>
        <taxon>Tarsonemoidea</taxon>
        <taxon>Tarsonemidae</taxon>
        <taxon>Polyphagotarsonemus</taxon>
    </lineage>
</organism>
<dbReference type="InterPro" id="IPR002213">
    <property type="entry name" value="UDP_glucos_trans"/>
</dbReference>